<dbReference type="EMBL" id="CABWIL020000032">
    <property type="protein sequence ID" value="CAB3972314.1"/>
    <property type="molecule type" value="Genomic_DNA"/>
</dbReference>
<reference evidence="1 2" key="1">
    <citation type="submission" date="2020-04" db="EMBL/GenBank/DDBJ databases">
        <authorList>
            <person name="Depoorter E."/>
        </authorList>
    </citation>
    <scope>NUCLEOTIDE SEQUENCE [LARGE SCALE GENOMIC DNA]</scope>
    <source>
        <strain evidence="1 2">BCC0217</strain>
    </source>
</reference>
<protein>
    <recommendedName>
        <fullName evidence="3">DUF2591 domain-containing protein</fullName>
    </recommendedName>
</protein>
<sequence length="121" mass="13104">MKVSELEGVQLDYWTARADGCAAKIMQPGERLNGVLLDKPTCVALTHGYTDWWQPFHVYWGSAGPIIEREKISITIADYGKAWGACMPKAGGMPLSIGPTPLIAAMRAFVASKLGEEVPTP</sequence>
<dbReference type="InterPro" id="IPR019701">
    <property type="entry name" value="Phage_P22_NinX"/>
</dbReference>
<dbReference type="Pfam" id="PF10765">
    <property type="entry name" value="Phage_P22_NinX"/>
    <property type="match status" value="1"/>
</dbReference>
<dbReference type="AlphaFoldDB" id="A0A6J5JKD6"/>
<proteinExistence type="predicted"/>
<dbReference type="RefSeq" id="WP_175223113.1">
    <property type="nucleotide sequence ID" value="NZ_CABWIL020000032.1"/>
</dbReference>
<evidence type="ECO:0008006" key="3">
    <source>
        <dbReference type="Google" id="ProtNLM"/>
    </source>
</evidence>
<organism evidence="1 2">
    <name type="scientific">Burkholderia aenigmatica</name>
    <dbReference type="NCBI Taxonomy" id="2015348"/>
    <lineage>
        <taxon>Bacteria</taxon>
        <taxon>Pseudomonadati</taxon>
        <taxon>Pseudomonadota</taxon>
        <taxon>Betaproteobacteria</taxon>
        <taxon>Burkholderiales</taxon>
        <taxon>Burkholderiaceae</taxon>
        <taxon>Burkholderia</taxon>
        <taxon>Burkholderia cepacia complex</taxon>
    </lineage>
</organism>
<name>A0A6J5JKD6_9BURK</name>
<gene>
    <name evidence="1" type="ORF">BLA3211_06906</name>
</gene>
<evidence type="ECO:0000313" key="2">
    <source>
        <dbReference type="Proteomes" id="UP000494301"/>
    </source>
</evidence>
<accession>A0A6J5JKD6</accession>
<dbReference type="Proteomes" id="UP000494301">
    <property type="component" value="Unassembled WGS sequence"/>
</dbReference>
<evidence type="ECO:0000313" key="1">
    <source>
        <dbReference type="EMBL" id="CAB3972314.1"/>
    </source>
</evidence>